<proteinExistence type="predicted"/>
<dbReference type="SUPFAM" id="SSF54631">
    <property type="entry name" value="CBS-domain pair"/>
    <property type="match status" value="1"/>
</dbReference>
<evidence type="ECO:0000313" key="3">
    <source>
        <dbReference type="EMBL" id="VDL83598.1"/>
    </source>
</evidence>
<accession>A0A0N4YRI9</accession>
<protein>
    <submittedName>
        <fullName evidence="5">CBS domain-containing protein</fullName>
    </submittedName>
</protein>
<sequence length="146" mass="16263">MICVNRIHRIPIVHFDDGCTDVRKEQGRLLYVLSLKAVFINTIVKLVPQTATCDVAINLLLEKRISIVPVVDSNGRIRGVISKSDVMSELVRHPSNYLEVLDIPVMDVIASSTQPAYGTSTMTVYDCIASMVTTDRQAIVSVLYIW</sequence>
<evidence type="ECO:0000259" key="2">
    <source>
        <dbReference type="PROSITE" id="PS51371"/>
    </source>
</evidence>
<keyword evidence="1" id="KW-0129">CBS domain</keyword>
<reference evidence="5" key="1">
    <citation type="submission" date="2017-02" db="UniProtKB">
        <authorList>
            <consortium name="WormBaseParasite"/>
        </authorList>
    </citation>
    <scope>IDENTIFICATION</scope>
</reference>
<dbReference type="WBParaSite" id="NBR_0001986101-mRNA-1">
    <property type="protein sequence ID" value="NBR_0001986101-mRNA-1"/>
    <property type="gene ID" value="NBR_0001986101"/>
</dbReference>
<keyword evidence="4" id="KW-1185">Reference proteome</keyword>
<reference evidence="3 4" key="2">
    <citation type="submission" date="2018-11" db="EMBL/GenBank/DDBJ databases">
        <authorList>
            <consortium name="Pathogen Informatics"/>
        </authorList>
    </citation>
    <scope>NUCLEOTIDE SEQUENCE [LARGE SCALE GENOMIC DNA]</scope>
</reference>
<organism evidence="5">
    <name type="scientific">Nippostrongylus brasiliensis</name>
    <name type="common">Rat hookworm</name>
    <dbReference type="NCBI Taxonomy" id="27835"/>
    <lineage>
        <taxon>Eukaryota</taxon>
        <taxon>Metazoa</taxon>
        <taxon>Ecdysozoa</taxon>
        <taxon>Nematoda</taxon>
        <taxon>Chromadorea</taxon>
        <taxon>Rhabditida</taxon>
        <taxon>Rhabditina</taxon>
        <taxon>Rhabditomorpha</taxon>
        <taxon>Strongyloidea</taxon>
        <taxon>Heligmosomidae</taxon>
        <taxon>Nippostrongylus</taxon>
    </lineage>
</organism>
<evidence type="ECO:0000313" key="4">
    <source>
        <dbReference type="Proteomes" id="UP000271162"/>
    </source>
</evidence>
<dbReference type="AlphaFoldDB" id="A0A0N4YRI9"/>
<gene>
    <name evidence="3" type="ORF">NBR_LOCUS19862</name>
</gene>
<dbReference type="EMBL" id="UYSL01024563">
    <property type="protein sequence ID" value="VDL83598.1"/>
    <property type="molecule type" value="Genomic_DNA"/>
</dbReference>
<dbReference type="InterPro" id="IPR000644">
    <property type="entry name" value="CBS_dom"/>
</dbReference>
<name>A0A0N4YRI9_NIPBR</name>
<dbReference type="InterPro" id="IPR046342">
    <property type="entry name" value="CBS_dom_sf"/>
</dbReference>
<dbReference type="Proteomes" id="UP000271162">
    <property type="component" value="Unassembled WGS sequence"/>
</dbReference>
<dbReference type="Pfam" id="PF00571">
    <property type="entry name" value="CBS"/>
    <property type="match status" value="1"/>
</dbReference>
<evidence type="ECO:0000313" key="5">
    <source>
        <dbReference type="WBParaSite" id="NBR_0001986101-mRNA-1"/>
    </source>
</evidence>
<dbReference type="Gene3D" id="3.10.580.10">
    <property type="entry name" value="CBS-domain"/>
    <property type="match status" value="1"/>
</dbReference>
<feature type="domain" description="CBS" evidence="2">
    <location>
        <begin position="40"/>
        <end position="98"/>
    </location>
</feature>
<dbReference type="PROSITE" id="PS51371">
    <property type="entry name" value="CBS"/>
    <property type="match status" value="1"/>
</dbReference>
<dbReference type="SMART" id="SM00116">
    <property type="entry name" value="CBS"/>
    <property type="match status" value="1"/>
</dbReference>
<evidence type="ECO:0000256" key="1">
    <source>
        <dbReference type="PROSITE-ProRule" id="PRU00703"/>
    </source>
</evidence>
<dbReference type="STRING" id="27835.A0A0N4YRI9"/>